<reference evidence="7 8" key="1">
    <citation type="submission" date="2015-04" db="EMBL/GenBank/DDBJ databases">
        <title>The complete genome sequence of the hyperthermophilic, obligate iron-reducing archaeon Geoglobus ahangari strain 234T.</title>
        <authorList>
            <person name="Manzella M.P."/>
            <person name="Holmes D.E."/>
            <person name="Rocheleau J.M."/>
            <person name="Chung A."/>
            <person name="Reguera G."/>
            <person name="Kashefi K."/>
        </authorList>
    </citation>
    <scope>NUCLEOTIDE SEQUENCE [LARGE SCALE GENOMIC DNA]</scope>
    <source>
        <strain evidence="7 8">234</strain>
    </source>
</reference>
<dbReference type="GO" id="GO:0022625">
    <property type="term" value="C:cytosolic large ribosomal subunit"/>
    <property type="evidence" value="ECO:0007669"/>
    <property type="project" value="InterPro"/>
</dbReference>
<dbReference type="InterPro" id="IPR039109">
    <property type="entry name" value="Ribosomal_eL30-like"/>
</dbReference>
<dbReference type="InterPro" id="IPR004038">
    <property type="entry name" value="Ribosomal_eL8/eL30/eS12/Gad45"/>
</dbReference>
<keyword evidence="3 5" id="KW-0687">Ribonucleoprotein</keyword>
<dbReference type="Gene3D" id="3.30.1330.30">
    <property type="match status" value="1"/>
</dbReference>
<keyword evidence="8" id="KW-1185">Reference proteome</keyword>
<feature type="domain" description="Ribosomal protein eL8/eL30/eS12/Gadd45" evidence="6">
    <location>
        <begin position="5"/>
        <end position="92"/>
    </location>
</feature>
<evidence type="ECO:0000256" key="1">
    <source>
        <dbReference type="ARBA" id="ARBA00007326"/>
    </source>
</evidence>
<dbReference type="AlphaFoldDB" id="A0A0F7IG99"/>
<organism evidence="7 8">
    <name type="scientific">Geoglobus ahangari</name>
    <dbReference type="NCBI Taxonomy" id="113653"/>
    <lineage>
        <taxon>Archaea</taxon>
        <taxon>Methanobacteriati</taxon>
        <taxon>Methanobacteriota</taxon>
        <taxon>Archaeoglobi</taxon>
        <taxon>Archaeoglobales</taxon>
        <taxon>Archaeoglobaceae</taxon>
        <taxon>Geoglobus</taxon>
    </lineage>
</organism>
<dbReference type="OrthoDB" id="10759at2157"/>
<dbReference type="Pfam" id="PF01248">
    <property type="entry name" value="Ribosomal_L7Ae"/>
    <property type="match status" value="1"/>
</dbReference>
<dbReference type="NCBIfam" id="NF002172">
    <property type="entry name" value="PRK01018.1"/>
    <property type="match status" value="1"/>
</dbReference>
<evidence type="ECO:0000256" key="2">
    <source>
        <dbReference type="ARBA" id="ARBA00022980"/>
    </source>
</evidence>
<dbReference type="RefSeq" id="WP_048095096.1">
    <property type="nucleotide sequence ID" value="NZ_CP011267.1"/>
</dbReference>
<evidence type="ECO:0000256" key="3">
    <source>
        <dbReference type="ARBA" id="ARBA00023274"/>
    </source>
</evidence>
<evidence type="ECO:0000256" key="5">
    <source>
        <dbReference type="HAMAP-Rule" id="MF_00481"/>
    </source>
</evidence>
<dbReference type="Proteomes" id="UP000034723">
    <property type="component" value="Chromosome"/>
</dbReference>
<dbReference type="InterPro" id="IPR029064">
    <property type="entry name" value="Ribosomal_eL30-like_sf"/>
</dbReference>
<dbReference type="GO" id="GO:0003735">
    <property type="term" value="F:structural constituent of ribosome"/>
    <property type="evidence" value="ECO:0007669"/>
    <property type="project" value="InterPro"/>
</dbReference>
<accession>A0A0F7IG99</accession>
<dbReference type="HOGENOM" id="CLU_130502_1_0_2"/>
<evidence type="ECO:0000313" key="7">
    <source>
        <dbReference type="EMBL" id="AKG91637.1"/>
    </source>
</evidence>
<dbReference type="PROSITE" id="PS00993">
    <property type="entry name" value="RIBOSOMAL_L30E_2"/>
    <property type="match status" value="1"/>
</dbReference>
<sequence>MKVDLSKALRRALKTGEVYVGSKRTIKAVRDGKAKLVIVAKNCPEEVLEKLKQYDVRVITYDGTNMELGAICGKPFSVAALAIVNEGESEILNAG</sequence>
<dbReference type="KEGG" id="gah:GAH_01040"/>
<dbReference type="SUPFAM" id="SSF55315">
    <property type="entry name" value="L30e-like"/>
    <property type="match status" value="1"/>
</dbReference>
<evidence type="ECO:0000313" key="8">
    <source>
        <dbReference type="Proteomes" id="UP000034723"/>
    </source>
</evidence>
<dbReference type="GO" id="GO:0003723">
    <property type="term" value="F:RNA binding"/>
    <property type="evidence" value="ECO:0007669"/>
    <property type="project" value="InterPro"/>
</dbReference>
<dbReference type="PANTHER" id="PTHR11449">
    <property type="entry name" value="RIBOSOMAL PROTEIN L30"/>
    <property type="match status" value="1"/>
</dbReference>
<dbReference type="PATRIC" id="fig|113653.22.peg.1037"/>
<dbReference type="HAMAP" id="MF_00481">
    <property type="entry name" value="Ribosomal_eL30"/>
    <property type="match status" value="1"/>
</dbReference>
<protein>
    <recommendedName>
        <fullName evidence="4 5">Large ribosomal subunit protein eL30</fullName>
    </recommendedName>
</protein>
<dbReference type="FunCoup" id="A0A0F7IG99">
    <property type="interactions" value="148"/>
</dbReference>
<proteinExistence type="inferred from homology"/>
<evidence type="ECO:0000259" key="6">
    <source>
        <dbReference type="Pfam" id="PF01248"/>
    </source>
</evidence>
<comment type="similarity">
    <text evidence="1 5">Belongs to the eukaryotic ribosomal protein eL30 family.</text>
</comment>
<dbReference type="InterPro" id="IPR022991">
    <property type="entry name" value="Ribosomal_eL30_CS"/>
</dbReference>
<dbReference type="InterPro" id="IPR000231">
    <property type="entry name" value="Ribosomal_eL30"/>
</dbReference>
<dbReference type="InParanoid" id="A0A0F7IG99"/>
<evidence type="ECO:0000256" key="4">
    <source>
        <dbReference type="ARBA" id="ARBA00035231"/>
    </source>
</evidence>
<name>A0A0F7IG99_9EURY</name>
<dbReference type="GO" id="GO:0006412">
    <property type="term" value="P:translation"/>
    <property type="evidence" value="ECO:0007669"/>
    <property type="project" value="UniProtKB-UniRule"/>
</dbReference>
<dbReference type="STRING" id="113653.GAH_01040"/>
<dbReference type="GeneID" id="24803614"/>
<dbReference type="PROSITE" id="PS00709">
    <property type="entry name" value="RIBOSOMAL_L30E_1"/>
    <property type="match status" value="1"/>
</dbReference>
<keyword evidence="2 5" id="KW-0689">Ribosomal protein</keyword>
<gene>
    <name evidence="5" type="primary">rpl30e</name>
    <name evidence="7" type="ORF">GAH_01040</name>
</gene>
<dbReference type="EMBL" id="CP011267">
    <property type="protein sequence ID" value="AKG91637.1"/>
    <property type="molecule type" value="Genomic_DNA"/>
</dbReference>